<reference evidence="3 4" key="1">
    <citation type="submission" date="2018-08" db="EMBL/GenBank/DDBJ databases">
        <title>Streptomyces globisporus 1912-4Crt, whole genome shotgun sequence.</title>
        <authorList>
            <person name="Matselyukh B."/>
        </authorList>
    </citation>
    <scope>NUCLEOTIDE SEQUENCE [LARGE SCALE GENOMIC DNA]</scope>
    <source>
        <strain evidence="3 4">1912-4Crt</strain>
    </source>
</reference>
<dbReference type="AlphaFoldDB" id="A0A423UXQ7"/>
<feature type="transmembrane region" description="Helical" evidence="2">
    <location>
        <begin position="125"/>
        <end position="144"/>
    </location>
</feature>
<evidence type="ECO:0000256" key="2">
    <source>
        <dbReference type="SAM" id="Phobius"/>
    </source>
</evidence>
<proteinExistence type="predicted"/>
<dbReference type="EMBL" id="QWFA01000092">
    <property type="protein sequence ID" value="ROV67122.1"/>
    <property type="molecule type" value="Genomic_DNA"/>
</dbReference>
<dbReference type="RefSeq" id="WP_118904222.1">
    <property type="nucleotide sequence ID" value="NZ_QWFA01000092.1"/>
</dbReference>
<accession>A0A423UXQ7</accession>
<keyword evidence="2" id="KW-0812">Transmembrane</keyword>
<protein>
    <submittedName>
        <fullName evidence="3">Uncharacterized protein</fullName>
    </submittedName>
</protein>
<keyword evidence="2" id="KW-1133">Transmembrane helix</keyword>
<feature type="transmembrane region" description="Helical" evidence="2">
    <location>
        <begin position="98"/>
        <end position="119"/>
    </location>
</feature>
<keyword evidence="2" id="KW-0472">Membrane</keyword>
<organism evidence="3 4">
    <name type="scientific">Streptomyces globisporus</name>
    <dbReference type="NCBI Taxonomy" id="1908"/>
    <lineage>
        <taxon>Bacteria</taxon>
        <taxon>Bacillati</taxon>
        <taxon>Actinomycetota</taxon>
        <taxon>Actinomycetes</taxon>
        <taxon>Kitasatosporales</taxon>
        <taxon>Streptomycetaceae</taxon>
        <taxon>Streptomyces</taxon>
    </lineage>
</organism>
<feature type="transmembrane region" description="Helical" evidence="2">
    <location>
        <begin position="156"/>
        <end position="180"/>
    </location>
</feature>
<gene>
    <name evidence="3" type="ORF">D3105_18230</name>
</gene>
<dbReference type="Proteomes" id="UP000285596">
    <property type="component" value="Unassembled WGS sequence"/>
</dbReference>
<feature type="region of interest" description="Disordered" evidence="1">
    <location>
        <begin position="220"/>
        <end position="248"/>
    </location>
</feature>
<feature type="transmembrane region" description="Helical" evidence="2">
    <location>
        <begin position="52"/>
        <end position="78"/>
    </location>
</feature>
<name>A0A423UXQ7_STRGL</name>
<feature type="transmembrane region" description="Helical" evidence="2">
    <location>
        <begin position="12"/>
        <end position="40"/>
    </location>
</feature>
<sequence length="308" mass="32003">MEKSGRPEKKRLFGLSLLLSMLVLILEGMLAVVVAVVYGITRESPNAGGGSAMFILFLPVVAVFGIMVAGAVSVALVFPAARLGDVLGRRLGGREAWWWVPPAAAAVSLALVGSVVAVSGGADPAAAAVGWFLTTATITVPALLWRSRRERIFKPVILGGVAAVVLTAVLGGVGLGTGVLKEYRPPALASADIVGRWSDGQGGTVTFTADGHVTAVDIDDDLGGWGPEGDSTDPDRPEGADSRCSGQGTWTYEPGGGTWSQEVDVTVDPCGFDLWYVGGTASRPTLYQYIGDPDSWDLYVLTRTDGGP</sequence>
<comment type="caution">
    <text evidence="3">The sequence shown here is derived from an EMBL/GenBank/DDBJ whole genome shotgun (WGS) entry which is preliminary data.</text>
</comment>
<evidence type="ECO:0000313" key="3">
    <source>
        <dbReference type="EMBL" id="ROV67122.1"/>
    </source>
</evidence>
<evidence type="ECO:0000256" key="1">
    <source>
        <dbReference type="SAM" id="MobiDB-lite"/>
    </source>
</evidence>
<evidence type="ECO:0000313" key="4">
    <source>
        <dbReference type="Proteomes" id="UP000285596"/>
    </source>
</evidence>